<sequence length="90" mass="9805">MSEKFHACVIIYPAPGKEARKLLNGLATRVKEDEPGALTRDIGENKAALDAHFATPAFITIVTGKFPNEDLLAQPLDMMKVEPFEGFASC</sequence>
<evidence type="ECO:0000313" key="1">
    <source>
        <dbReference type="EMBL" id="TGO81978.1"/>
    </source>
</evidence>
<dbReference type="EMBL" id="PQXO01000949">
    <property type="protein sequence ID" value="TGO81978.1"/>
    <property type="molecule type" value="Genomic_DNA"/>
</dbReference>
<evidence type="ECO:0008006" key="3">
    <source>
        <dbReference type="Google" id="ProtNLM"/>
    </source>
</evidence>
<evidence type="ECO:0000313" key="2">
    <source>
        <dbReference type="Proteomes" id="UP000297280"/>
    </source>
</evidence>
<dbReference type="Proteomes" id="UP000297280">
    <property type="component" value="Unassembled WGS sequence"/>
</dbReference>
<proteinExistence type="predicted"/>
<reference evidence="1 2" key="1">
    <citation type="submission" date="2017-12" db="EMBL/GenBank/DDBJ databases">
        <title>Comparative genomics of Botrytis spp.</title>
        <authorList>
            <person name="Valero-Jimenez C.A."/>
            <person name="Tapia P."/>
            <person name="Veloso J."/>
            <person name="Silva-Moreno E."/>
            <person name="Staats M."/>
            <person name="Valdes J.H."/>
            <person name="Van Kan J.A.L."/>
        </authorList>
    </citation>
    <scope>NUCLEOTIDE SEQUENCE [LARGE SCALE GENOMIC DNA]</scope>
    <source>
        <strain evidence="1 2">MUCL3349</strain>
    </source>
</reference>
<accession>A0A4Z1K954</accession>
<name>A0A4Z1K954_9HELO</name>
<organism evidence="1 2">
    <name type="scientific">Botrytis porri</name>
    <dbReference type="NCBI Taxonomy" id="87229"/>
    <lineage>
        <taxon>Eukaryota</taxon>
        <taxon>Fungi</taxon>
        <taxon>Dikarya</taxon>
        <taxon>Ascomycota</taxon>
        <taxon>Pezizomycotina</taxon>
        <taxon>Leotiomycetes</taxon>
        <taxon>Helotiales</taxon>
        <taxon>Sclerotiniaceae</taxon>
        <taxon>Botrytis</taxon>
    </lineage>
</organism>
<keyword evidence="2" id="KW-1185">Reference proteome</keyword>
<dbReference type="AlphaFoldDB" id="A0A4Z1K954"/>
<gene>
    <name evidence="1" type="ORF">BPOR_0955g00010</name>
</gene>
<protein>
    <recommendedName>
        <fullName evidence="3">ABM domain-containing protein</fullName>
    </recommendedName>
</protein>
<comment type="caution">
    <text evidence="1">The sequence shown here is derived from an EMBL/GenBank/DDBJ whole genome shotgun (WGS) entry which is preliminary data.</text>
</comment>